<evidence type="ECO:0000256" key="4">
    <source>
        <dbReference type="ARBA" id="ARBA00022839"/>
    </source>
</evidence>
<dbReference type="SUPFAM" id="SSF53098">
    <property type="entry name" value="Ribonuclease H-like"/>
    <property type="match status" value="1"/>
</dbReference>
<dbReference type="HAMAP" id="MF_02206">
    <property type="entry name" value="DinG_exonucl"/>
    <property type="match status" value="1"/>
</dbReference>
<feature type="binding site" evidence="6">
    <location>
        <begin position="285"/>
        <end position="292"/>
    </location>
    <ligand>
        <name>ATP</name>
        <dbReference type="ChEBI" id="CHEBI:30616"/>
    </ligand>
</feature>
<keyword evidence="5 6" id="KW-0067">ATP-binding</keyword>
<dbReference type="SUPFAM" id="SSF52540">
    <property type="entry name" value="P-loop containing nucleoside triphosphate hydrolases"/>
    <property type="match status" value="2"/>
</dbReference>
<dbReference type="InterPro" id="IPR013520">
    <property type="entry name" value="Ribonucl_H"/>
</dbReference>
<keyword evidence="4 6" id="KW-0269">Exonuclease</keyword>
<dbReference type="Pfam" id="PF00270">
    <property type="entry name" value="DEAD"/>
    <property type="match status" value="1"/>
</dbReference>
<evidence type="ECO:0000256" key="3">
    <source>
        <dbReference type="ARBA" id="ARBA00022801"/>
    </source>
</evidence>
<keyword evidence="9" id="KW-0347">Helicase</keyword>
<protein>
    <recommendedName>
        <fullName evidence="6 7">3'-5' exonuclease DinG</fullName>
        <ecNumber evidence="6 7">3.1.-.-</ecNumber>
    </recommendedName>
</protein>
<comment type="similarity">
    <text evidence="6 7">Belongs to the helicase family. DinG subfamily. Type 2 sub-subfamily.</text>
</comment>
<sequence length="935" mass="107190">MAKYVVVDLETTGHSPKKGDKIIEVGMVTVEDGKVVDQYKSFVNPEQPIPSFITQLTGIRDEDVLDAPLFDEIVDDILLRCQGAYFVAHHVEFDLGFLNHALIDAVGHGLSVPVMDTVELARIFIPQADGYKLSQLSEFLQVNHGEPHRALADAYVTSQILIQLLHKAEQLPYETLEQLAKLERKWKSDMSEVLNQLLHCKTFEKDERDDLELFRGIAIKKSSTKEEEQPSVETEGFEPFLDHVFHKDGWLEGTLHNFEERDGQREMAITIYDAFQSKSKAMIEAETGTGKTLAYLVPAIYEAVEQQSRIMISTHTTQLQAQLLEKDIPMLENSIPFPFQSALLKGKQHYLSLKKFEYELHSSVANNYDVILTKSMILVWLTETTTGDIDDIQLPSSGAIFWRKVSAEAEGYLDPRSPWYSRSFYQRAKKKAQQAHLVITNHSLLCTDIIHDYGLVSSYPKVIIDEAHHFEAAAGKHFGLKLDYISIQYLLNEMGGNKAGDWMHNLLSAYPELALKQQMEMWEVTTQSIKEEADELFRYLFTYVSKQREANISLNDVGRFQYRYHPDKESSKVWSTVREMAHRVSFIIRDTITFLIKCSHWIQAAETSEEASRWREDIKMYVERLELTIDALDQLLLSDESQLVKWIEIEAYGAKNSVYIYSEPIEVGSLLKEYFFDKKDSVILTSATLTMKQSFSFMMKRLGLDKDKTIQKQIPSPFQYKDQVQLLVPNDFPGMKYGSQDEFIYATCEAIYSLASISKGRMLVLFTSYEMLKKAHGIMKELMDVEEFMLIAQGISSGSRSRLKKNFQAFDQAILFGTSSFWEGVDIPGDDLTSLVIVRLPFQPPNHPVYEAKAESIKDQGKNPFMELSLPNAVIRFKQGFGRLIRSTTDKGIVMVCDDRIMKAKYGKYFTQSIPEIDIHYDSTHQLMKKAERWL</sequence>
<dbReference type="Gene3D" id="3.40.50.300">
    <property type="entry name" value="P-loop containing nucleotide triphosphate hydrolases"/>
    <property type="match status" value="2"/>
</dbReference>
<feature type="short sequence motif" description="DEAH box" evidence="6">
    <location>
        <begin position="465"/>
        <end position="468"/>
    </location>
</feature>
<name>A0ABV6LLA4_9BACI</name>
<dbReference type="GO" id="GO:0016787">
    <property type="term" value="F:hydrolase activity"/>
    <property type="evidence" value="ECO:0007669"/>
    <property type="project" value="UniProtKB-KW"/>
</dbReference>
<evidence type="ECO:0000256" key="7">
    <source>
        <dbReference type="RuleBase" id="RU364106"/>
    </source>
</evidence>
<gene>
    <name evidence="6 7 9" type="primary">dinG</name>
    <name evidence="9" type="ORF">ACFFGV_06180</name>
</gene>
<evidence type="ECO:0000256" key="5">
    <source>
        <dbReference type="ARBA" id="ARBA00022840"/>
    </source>
</evidence>
<dbReference type="InterPro" id="IPR027417">
    <property type="entry name" value="P-loop_NTPase"/>
</dbReference>
<comment type="caution">
    <text evidence="9">The sequence shown here is derived from an EMBL/GenBank/DDBJ whole genome shotgun (WGS) entry which is preliminary data.</text>
</comment>
<dbReference type="PANTHER" id="PTHR11472">
    <property type="entry name" value="DNA REPAIR DEAD HELICASE RAD3/XP-D SUBFAMILY MEMBER"/>
    <property type="match status" value="1"/>
</dbReference>
<dbReference type="EMBL" id="JBHLTP010000003">
    <property type="protein sequence ID" value="MFC0523182.1"/>
    <property type="molecule type" value="Genomic_DNA"/>
</dbReference>
<dbReference type="InterPro" id="IPR012337">
    <property type="entry name" value="RNaseH-like_sf"/>
</dbReference>
<dbReference type="InterPro" id="IPR014013">
    <property type="entry name" value="Helic_SF1/SF2_ATP-bd_DinG/Rad3"/>
</dbReference>
<feature type="domain" description="Helicase ATP-binding" evidence="8">
    <location>
        <begin position="250"/>
        <end position="532"/>
    </location>
</feature>
<keyword evidence="10" id="KW-1185">Reference proteome</keyword>
<organism evidence="9 10">
    <name type="scientific">Pontibacillus salicampi</name>
    <dbReference type="NCBI Taxonomy" id="1449801"/>
    <lineage>
        <taxon>Bacteria</taxon>
        <taxon>Bacillati</taxon>
        <taxon>Bacillota</taxon>
        <taxon>Bacilli</taxon>
        <taxon>Bacillales</taxon>
        <taxon>Bacillaceae</taxon>
        <taxon>Pontibacillus</taxon>
    </lineage>
</organism>
<dbReference type="InterPro" id="IPR036397">
    <property type="entry name" value="RNaseH_sf"/>
</dbReference>
<dbReference type="NCBIfam" id="TIGR00573">
    <property type="entry name" value="dnaq"/>
    <property type="match status" value="1"/>
</dbReference>
<comment type="function">
    <text evidence="6 7">3'-5' exonuclease.</text>
</comment>
<evidence type="ECO:0000313" key="10">
    <source>
        <dbReference type="Proteomes" id="UP001589836"/>
    </source>
</evidence>
<dbReference type="InterPro" id="IPR006555">
    <property type="entry name" value="ATP-dep_Helicase_C"/>
</dbReference>
<dbReference type="NCBIfam" id="NF005981">
    <property type="entry name" value="PRK08074.1"/>
    <property type="match status" value="1"/>
</dbReference>
<dbReference type="SMART" id="SM00491">
    <property type="entry name" value="HELICc2"/>
    <property type="match status" value="1"/>
</dbReference>
<dbReference type="Pfam" id="PF13307">
    <property type="entry name" value="Helicase_C_2"/>
    <property type="match status" value="1"/>
</dbReference>
<dbReference type="InterPro" id="IPR011545">
    <property type="entry name" value="DEAD/DEAH_box_helicase_dom"/>
</dbReference>
<dbReference type="Pfam" id="PF00929">
    <property type="entry name" value="RNase_T"/>
    <property type="match status" value="1"/>
</dbReference>
<evidence type="ECO:0000259" key="8">
    <source>
        <dbReference type="PROSITE" id="PS51193"/>
    </source>
</evidence>
<dbReference type="EC" id="3.1.-.-" evidence="6 7"/>
<dbReference type="Gene3D" id="3.30.420.10">
    <property type="entry name" value="Ribonuclease H-like superfamily/Ribonuclease H"/>
    <property type="match status" value="1"/>
</dbReference>
<dbReference type="SMART" id="SM00479">
    <property type="entry name" value="EXOIII"/>
    <property type="match status" value="1"/>
</dbReference>
<dbReference type="NCBIfam" id="TIGR01407">
    <property type="entry name" value="dinG_rel"/>
    <property type="match status" value="1"/>
</dbReference>
<keyword evidence="1 6" id="KW-0540">Nuclease</keyword>
<proteinExistence type="inferred from homology"/>
<dbReference type="PROSITE" id="PS51193">
    <property type="entry name" value="HELICASE_ATP_BIND_2"/>
    <property type="match status" value="1"/>
</dbReference>
<dbReference type="GO" id="GO:0003678">
    <property type="term" value="F:DNA helicase activity"/>
    <property type="evidence" value="ECO:0007669"/>
    <property type="project" value="UniProtKB-EC"/>
</dbReference>
<dbReference type="RefSeq" id="WP_377345722.1">
    <property type="nucleotide sequence ID" value="NZ_JBHLTP010000003.1"/>
</dbReference>
<keyword evidence="2 6" id="KW-0547">Nucleotide-binding</keyword>
<evidence type="ECO:0000256" key="1">
    <source>
        <dbReference type="ARBA" id="ARBA00022722"/>
    </source>
</evidence>
<dbReference type="InterPro" id="IPR006310">
    <property type="entry name" value="DinG"/>
</dbReference>
<reference evidence="9 10" key="1">
    <citation type="submission" date="2024-09" db="EMBL/GenBank/DDBJ databases">
        <authorList>
            <person name="Sun Q."/>
            <person name="Mori K."/>
        </authorList>
    </citation>
    <scope>NUCLEOTIDE SEQUENCE [LARGE SCALE GENOMIC DNA]</scope>
    <source>
        <strain evidence="9 10">NCAIM B.02529</strain>
    </source>
</reference>
<dbReference type="PANTHER" id="PTHR11472:SF34">
    <property type="entry name" value="REGULATOR OF TELOMERE ELONGATION HELICASE 1"/>
    <property type="match status" value="1"/>
</dbReference>
<evidence type="ECO:0000256" key="2">
    <source>
        <dbReference type="ARBA" id="ARBA00022741"/>
    </source>
</evidence>
<dbReference type="InterPro" id="IPR006054">
    <property type="entry name" value="DnaQ"/>
</dbReference>
<evidence type="ECO:0000313" key="9">
    <source>
        <dbReference type="EMBL" id="MFC0523182.1"/>
    </source>
</evidence>
<dbReference type="InterPro" id="IPR045028">
    <property type="entry name" value="DinG/Rad3-like"/>
</dbReference>
<accession>A0ABV6LLA4</accession>
<keyword evidence="3 6" id="KW-0378">Hydrolase</keyword>
<dbReference type="CDD" id="cd06127">
    <property type="entry name" value="DEDDh"/>
    <property type="match status" value="1"/>
</dbReference>
<evidence type="ECO:0000256" key="6">
    <source>
        <dbReference type="HAMAP-Rule" id="MF_02206"/>
    </source>
</evidence>
<dbReference type="Proteomes" id="UP001589836">
    <property type="component" value="Unassembled WGS sequence"/>
</dbReference>